<evidence type="ECO:0000313" key="3">
    <source>
        <dbReference type="Proteomes" id="UP001318860"/>
    </source>
</evidence>
<feature type="compositionally biased region" description="Acidic residues" evidence="1">
    <location>
        <begin position="158"/>
        <end position="175"/>
    </location>
</feature>
<comment type="caution">
    <text evidence="2">The sequence shown here is derived from an EMBL/GenBank/DDBJ whole genome shotgun (WGS) entry which is preliminary data.</text>
</comment>
<reference evidence="2 3" key="1">
    <citation type="journal article" date="2021" name="Comput. Struct. Biotechnol. J.">
        <title>De novo genome assembly of the potent medicinal plant Rehmannia glutinosa using nanopore technology.</title>
        <authorList>
            <person name="Ma L."/>
            <person name="Dong C."/>
            <person name="Song C."/>
            <person name="Wang X."/>
            <person name="Zheng X."/>
            <person name="Niu Y."/>
            <person name="Chen S."/>
            <person name="Feng W."/>
        </authorList>
    </citation>
    <scope>NUCLEOTIDE SEQUENCE [LARGE SCALE GENOMIC DNA]</scope>
    <source>
        <strain evidence="2">DH-2019</strain>
    </source>
</reference>
<keyword evidence="3" id="KW-1185">Reference proteome</keyword>
<protein>
    <submittedName>
        <fullName evidence="2">Uncharacterized protein</fullName>
    </submittedName>
</protein>
<evidence type="ECO:0000313" key="2">
    <source>
        <dbReference type="EMBL" id="KAK6152100.1"/>
    </source>
</evidence>
<evidence type="ECO:0000256" key="1">
    <source>
        <dbReference type="SAM" id="MobiDB-lite"/>
    </source>
</evidence>
<proteinExistence type="predicted"/>
<sequence length="232" mass="26384">MKIRSLLEFDDPSPEYDPKSRLFTLCLNFGGKFTLGPQSTYVRGESYKFDYVELDSLLFESLEKLAIHEGVLGPMRFCSELEPGYLLINNTTDLHKVIEEKLTKVREVNIFIEELSNEVFNDGNIDEENEHGGEEGEGVITQEPGKVGEGNSGANLINEEDDFSDSDYNAESESGDDTKLFNEHVDLEGEWLPYDEEEIEKEVPKDINSGEEDVFNKSTKTFLNKLHSKHKE</sequence>
<name>A0ABR0X173_REHGL</name>
<accession>A0ABR0X173</accession>
<dbReference type="Proteomes" id="UP001318860">
    <property type="component" value="Unassembled WGS sequence"/>
</dbReference>
<organism evidence="2 3">
    <name type="scientific">Rehmannia glutinosa</name>
    <name type="common">Chinese foxglove</name>
    <dbReference type="NCBI Taxonomy" id="99300"/>
    <lineage>
        <taxon>Eukaryota</taxon>
        <taxon>Viridiplantae</taxon>
        <taxon>Streptophyta</taxon>
        <taxon>Embryophyta</taxon>
        <taxon>Tracheophyta</taxon>
        <taxon>Spermatophyta</taxon>
        <taxon>Magnoliopsida</taxon>
        <taxon>eudicotyledons</taxon>
        <taxon>Gunneridae</taxon>
        <taxon>Pentapetalae</taxon>
        <taxon>asterids</taxon>
        <taxon>lamiids</taxon>
        <taxon>Lamiales</taxon>
        <taxon>Orobanchaceae</taxon>
        <taxon>Rehmannieae</taxon>
        <taxon>Rehmannia</taxon>
    </lineage>
</organism>
<gene>
    <name evidence="2" type="ORF">DH2020_014735</name>
</gene>
<dbReference type="EMBL" id="JABTTQ020000007">
    <property type="protein sequence ID" value="KAK6152100.1"/>
    <property type="molecule type" value="Genomic_DNA"/>
</dbReference>
<feature type="region of interest" description="Disordered" evidence="1">
    <location>
        <begin position="123"/>
        <end position="182"/>
    </location>
</feature>